<dbReference type="InterPro" id="IPR013078">
    <property type="entry name" value="His_Pase_superF_clade-1"/>
</dbReference>
<evidence type="ECO:0000256" key="5">
    <source>
        <dbReference type="PIRSR" id="PIRSR613078-1"/>
    </source>
</evidence>
<accession>A0A9Q0R5Q8</accession>
<evidence type="ECO:0000256" key="6">
    <source>
        <dbReference type="PIRSR" id="PIRSR613078-2"/>
    </source>
</evidence>
<dbReference type="Gene3D" id="3.40.50.1240">
    <property type="entry name" value="Phosphoglycerate mutase-like"/>
    <property type="match status" value="1"/>
</dbReference>
<dbReference type="SUPFAM" id="SSF53254">
    <property type="entry name" value="Phosphoglycerate mutase-like"/>
    <property type="match status" value="1"/>
</dbReference>
<evidence type="ECO:0000256" key="3">
    <source>
        <dbReference type="ARBA" id="ARBA00023152"/>
    </source>
</evidence>
<dbReference type="GO" id="GO:0004619">
    <property type="term" value="F:phosphoglycerate mutase activity"/>
    <property type="evidence" value="ECO:0007669"/>
    <property type="project" value="UniProtKB-EC"/>
</dbReference>
<dbReference type="AlphaFoldDB" id="A0A9Q0R5Q8"/>
<proteinExistence type="inferred from homology"/>
<evidence type="ECO:0000313" key="7">
    <source>
        <dbReference type="EMBL" id="KAJ5068307.1"/>
    </source>
</evidence>
<feature type="binding site" evidence="6">
    <location>
        <begin position="49"/>
        <end position="56"/>
    </location>
    <ligand>
        <name>substrate</name>
    </ligand>
</feature>
<dbReference type="InterPro" id="IPR005952">
    <property type="entry name" value="Phosphogly_mut1"/>
</dbReference>
<comment type="similarity">
    <text evidence="1">Belongs to the phosphoglycerate mutase family. BPG-dependent PGAM subfamily.</text>
</comment>
<keyword evidence="4" id="KW-0413">Isomerase</keyword>
<dbReference type="Proteomes" id="UP001149090">
    <property type="component" value="Unassembled WGS sequence"/>
</dbReference>
<feature type="active site" description="Tele-phosphohistidine intermediate" evidence="5">
    <location>
        <position position="50"/>
    </location>
</feature>
<evidence type="ECO:0000256" key="4">
    <source>
        <dbReference type="ARBA" id="ARBA00023235"/>
    </source>
</evidence>
<feature type="binding site" evidence="6">
    <location>
        <position position="117"/>
    </location>
    <ligand>
        <name>substrate</name>
    </ligand>
</feature>
<organism evidence="7 8">
    <name type="scientific">Anaeramoeba ignava</name>
    <name type="common">Anaerobic marine amoeba</name>
    <dbReference type="NCBI Taxonomy" id="1746090"/>
    <lineage>
        <taxon>Eukaryota</taxon>
        <taxon>Metamonada</taxon>
        <taxon>Anaeramoebidae</taxon>
        <taxon>Anaeramoeba</taxon>
    </lineage>
</organism>
<dbReference type="OMA" id="LWNTDIY"/>
<evidence type="ECO:0000256" key="1">
    <source>
        <dbReference type="ARBA" id="ARBA00006717"/>
    </source>
</evidence>
<evidence type="ECO:0000313" key="8">
    <source>
        <dbReference type="Proteomes" id="UP001149090"/>
    </source>
</evidence>
<dbReference type="CDD" id="cd07067">
    <property type="entry name" value="HP_PGM_like"/>
    <property type="match status" value="1"/>
</dbReference>
<dbReference type="SMART" id="SM00855">
    <property type="entry name" value="PGAM"/>
    <property type="match status" value="1"/>
</dbReference>
<name>A0A9Q0R5Q8_ANAIG</name>
<dbReference type="Pfam" id="PF00300">
    <property type="entry name" value="His_Phos_1"/>
    <property type="match status" value="1"/>
</dbReference>
<comment type="caution">
    <text evidence="7">The sequence shown here is derived from an EMBL/GenBank/DDBJ whole genome shotgun (WGS) entry which is preliminary data.</text>
</comment>
<dbReference type="InterPro" id="IPR029033">
    <property type="entry name" value="His_PPase_superfam"/>
</dbReference>
<feature type="active site" description="Proton donor/acceptor" evidence="5">
    <location>
        <position position="140"/>
    </location>
</feature>
<gene>
    <name evidence="7" type="ORF">M0811_12419</name>
</gene>
<protein>
    <recommendedName>
        <fullName evidence="2">phosphoglycerate mutase (2,3-diphosphoglycerate-dependent)</fullName>
        <ecNumber evidence="2">5.4.2.11</ecNumber>
    </recommendedName>
</protein>
<dbReference type="OrthoDB" id="354304at2759"/>
<dbReference type="PANTHER" id="PTHR11931">
    <property type="entry name" value="PHOSPHOGLYCERATE MUTASE"/>
    <property type="match status" value="1"/>
</dbReference>
<keyword evidence="3" id="KW-0324">Glycolysis</keyword>
<keyword evidence="8" id="KW-1185">Reference proteome</keyword>
<dbReference type="GO" id="GO:0006096">
    <property type="term" value="P:glycolytic process"/>
    <property type="evidence" value="ECO:0007669"/>
    <property type="project" value="UniProtKB-KW"/>
</dbReference>
<dbReference type="EMBL" id="JAPDFW010000117">
    <property type="protein sequence ID" value="KAJ5068307.1"/>
    <property type="molecule type" value="Genomic_DNA"/>
</dbReference>
<sequence>MLPIQKKQKQFSIFKISKAFFQIFSKITDRLPAESPEGKRMPIDIVFVRHGESEGNRILTQANQGDNTNFTPDFRKRPSSMWRLTNLGQEQARIAGEWVRKNIGEKFDRYYTSEYLRAMETAALLNLKEAKWIIATYLRERDWGVFELLSPQERMKKFKREMERHERDSYYFAPPGGESLAQVCIRVDRILSTLREQCCEQSVILVTHREILTTFRVRLERIPQVRFKKLLVDPDSSIRNGQILHYSRRDPKTGKISPYLRWKRSVCPWDLKNSNLEWEEYERSVYSNDELLDQVEKTPKLLHEKKAEVKQQIEKEIEKETEKRKEEKC</sequence>
<reference evidence="7" key="1">
    <citation type="submission" date="2022-10" db="EMBL/GenBank/DDBJ databases">
        <title>Novel sulphate-reducing endosymbionts in the free-living metamonad Anaeramoeba.</title>
        <authorList>
            <person name="Jerlstrom-Hultqvist J."/>
            <person name="Cepicka I."/>
            <person name="Gallot-Lavallee L."/>
            <person name="Salas-Leiva D."/>
            <person name="Curtis B.A."/>
            <person name="Zahonova K."/>
            <person name="Pipaliya S."/>
            <person name="Dacks J."/>
            <person name="Roger A.J."/>
        </authorList>
    </citation>
    <scope>NUCLEOTIDE SEQUENCE</scope>
    <source>
        <strain evidence="7">BMAN</strain>
    </source>
</reference>
<dbReference type="EC" id="5.4.2.11" evidence="2"/>
<evidence type="ECO:0000256" key="2">
    <source>
        <dbReference type="ARBA" id="ARBA00012028"/>
    </source>
</evidence>